<proteinExistence type="predicted"/>
<accession>A0ABD2QKZ5</accession>
<keyword evidence="2" id="KW-1185">Reference proteome</keyword>
<organism evidence="1 2">
    <name type="scientific">Cichlidogyrus casuarinus</name>
    <dbReference type="NCBI Taxonomy" id="1844966"/>
    <lineage>
        <taxon>Eukaryota</taxon>
        <taxon>Metazoa</taxon>
        <taxon>Spiralia</taxon>
        <taxon>Lophotrochozoa</taxon>
        <taxon>Platyhelminthes</taxon>
        <taxon>Monogenea</taxon>
        <taxon>Monopisthocotylea</taxon>
        <taxon>Dactylogyridea</taxon>
        <taxon>Ancyrocephalidae</taxon>
        <taxon>Cichlidogyrus</taxon>
    </lineage>
</organism>
<protein>
    <submittedName>
        <fullName evidence="1">Uncharacterized protein</fullName>
    </submittedName>
</protein>
<dbReference type="AlphaFoldDB" id="A0ABD2QKZ5"/>
<sequence>VVAAMIVLFLIISLIIRITRERIKRKTVKLDAQRKHWNDAFRQGLFKTEIPMRISVKTGKSNPKRTFQTKIKSINYTGPSKLGIDDFLNPTEWGEKIEEKLDWFLDDK</sequence>
<evidence type="ECO:0000313" key="2">
    <source>
        <dbReference type="Proteomes" id="UP001626550"/>
    </source>
</evidence>
<gene>
    <name evidence="1" type="ORF">Ciccas_002228</name>
</gene>
<feature type="non-terminal residue" evidence="1">
    <location>
        <position position="1"/>
    </location>
</feature>
<evidence type="ECO:0000313" key="1">
    <source>
        <dbReference type="EMBL" id="KAL3319101.1"/>
    </source>
</evidence>
<name>A0ABD2QKZ5_9PLAT</name>
<dbReference type="Proteomes" id="UP001626550">
    <property type="component" value="Unassembled WGS sequence"/>
</dbReference>
<dbReference type="EMBL" id="JBJKFK010000170">
    <property type="protein sequence ID" value="KAL3319101.1"/>
    <property type="molecule type" value="Genomic_DNA"/>
</dbReference>
<reference evidence="1 2" key="1">
    <citation type="submission" date="2024-11" db="EMBL/GenBank/DDBJ databases">
        <title>Adaptive evolution of stress response genes in parasites aligns with host niche diversity.</title>
        <authorList>
            <person name="Hahn C."/>
            <person name="Resl P."/>
        </authorList>
    </citation>
    <scope>NUCLEOTIDE SEQUENCE [LARGE SCALE GENOMIC DNA]</scope>
    <source>
        <strain evidence="1">EGGRZ-B1_66</strain>
        <tissue evidence="1">Body</tissue>
    </source>
</reference>
<comment type="caution">
    <text evidence="1">The sequence shown here is derived from an EMBL/GenBank/DDBJ whole genome shotgun (WGS) entry which is preliminary data.</text>
</comment>